<evidence type="ECO:0000256" key="2">
    <source>
        <dbReference type="ARBA" id="ARBA00008654"/>
    </source>
</evidence>
<dbReference type="SUPFAM" id="SSF51197">
    <property type="entry name" value="Clavaminate synthase-like"/>
    <property type="match status" value="1"/>
</dbReference>
<keyword evidence="4" id="KW-0223">Dioxygenase</keyword>
<dbReference type="GO" id="GO:0005739">
    <property type="term" value="C:mitochondrion"/>
    <property type="evidence" value="ECO:0007669"/>
    <property type="project" value="TreeGrafter"/>
</dbReference>
<dbReference type="STRING" id="356882.A0A423WEQ5"/>
<dbReference type="Proteomes" id="UP000283895">
    <property type="component" value="Unassembled WGS sequence"/>
</dbReference>
<proteinExistence type="inferred from homology"/>
<evidence type="ECO:0000313" key="10">
    <source>
        <dbReference type="EMBL" id="ROW01919.1"/>
    </source>
</evidence>
<accession>A0A423WEQ5</accession>
<dbReference type="GO" id="GO:0045329">
    <property type="term" value="P:carnitine biosynthetic process"/>
    <property type="evidence" value="ECO:0007669"/>
    <property type="project" value="TreeGrafter"/>
</dbReference>
<dbReference type="InterPro" id="IPR010376">
    <property type="entry name" value="GBBH-like_N"/>
</dbReference>
<gene>
    <name evidence="10" type="ORF">VMCG_05512</name>
</gene>
<evidence type="ECO:0000259" key="8">
    <source>
        <dbReference type="Pfam" id="PF02668"/>
    </source>
</evidence>
<feature type="compositionally biased region" description="Polar residues" evidence="7">
    <location>
        <begin position="1"/>
        <end position="12"/>
    </location>
</feature>
<keyword evidence="5" id="KW-0560">Oxidoreductase</keyword>
<dbReference type="InterPro" id="IPR050411">
    <property type="entry name" value="AlphaKG_dependent_hydroxylases"/>
</dbReference>
<feature type="domain" description="Gamma-butyrobetaine hydroxylase-like N-terminal" evidence="9">
    <location>
        <begin position="41"/>
        <end position="125"/>
    </location>
</feature>
<keyword evidence="6" id="KW-0408">Iron</keyword>
<dbReference type="EMBL" id="LKEA01000018">
    <property type="protein sequence ID" value="ROW01919.1"/>
    <property type="molecule type" value="Genomic_DNA"/>
</dbReference>
<reference evidence="10 11" key="1">
    <citation type="submission" date="2015-09" db="EMBL/GenBank/DDBJ databases">
        <title>Host preference determinants of Valsa canker pathogens revealed by comparative genomics.</title>
        <authorList>
            <person name="Yin Z."/>
            <person name="Huang L."/>
        </authorList>
    </citation>
    <scope>NUCLEOTIDE SEQUENCE [LARGE SCALE GENOMIC DNA]</scope>
    <source>
        <strain evidence="10 11">03-1</strain>
    </source>
</reference>
<evidence type="ECO:0000256" key="4">
    <source>
        <dbReference type="ARBA" id="ARBA00022964"/>
    </source>
</evidence>
<keyword evidence="3" id="KW-0479">Metal-binding</keyword>
<dbReference type="GO" id="GO:0016706">
    <property type="term" value="F:2-oxoglutarate-dependent dioxygenase activity"/>
    <property type="evidence" value="ECO:0007669"/>
    <property type="project" value="UniProtKB-ARBA"/>
</dbReference>
<dbReference type="Gene3D" id="3.60.130.10">
    <property type="entry name" value="Clavaminate synthase-like"/>
    <property type="match status" value="1"/>
</dbReference>
<dbReference type="Pfam" id="PF06155">
    <property type="entry name" value="GBBH-like_N"/>
    <property type="match status" value="1"/>
</dbReference>
<dbReference type="OrthoDB" id="406634at2759"/>
<dbReference type="InterPro" id="IPR042098">
    <property type="entry name" value="TauD-like_sf"/>
</dbReference>
<evidence type="ECO:0000256" key="7">
    <source>
        <dbReference type="SAM" id="MobiDB-lite"/>
    </source>
</evidence>
<dbReference type="GO" id="GO:0046872">
    <property type="term" value="F:metal ion binding"/>
    <property type="evidence" value="ECO:0007669"/>
    <property type="project" value="UniProtKB-KW"/>
</dbReference>
<comment type="similarity">
    <text evidence="2">Belongs to the gamma-BBH/TMLD family.</text>
</comment>
<evidence type="ECO:0000256" key="6">
    <source>
        <dbReference type="ARBA" id="ARBA00023004"/>
    </source>
</evidence>
<dbReference type="InterPro" id="IPR038492">
    <property type="entry name" value="GBBH-like_N_sf"/>
</dbReference>
<evidence type="ECO:0000256" key="1">
    <source>
        <dbReference type="ARBA" id="ARBA00001954"/>
    </source>
</evidence>
<evidence type="ECO:0000256" key="5">
    <source>
        <dbReference type="ARBA" id="ARBA00023002"/>
    </source>
</evidence>
<dbReference type="CDD" id="cd00250">
    <property type="entry name" value="CAS_like"/>
    <property type="match status" value="1"/>
</dbReference>
<sequence>MSSQSFEEQSAQPWEMQPSPLDNSVPAAAVAPCPTRYGRLIQVSENDGHIKLNFEHHHTKNPASFSNLWFRDSCLCEKCVSESSGQKRFATCDIDANPEVESCKVTDNGGLELVWANDSVTGGGRHTSVFPLEFLQQVVMYHGGLQRHWRFTPQRVLWNKDQFEDDMSARTISYDDWMAGGELFAKAFLDLHKWGLVLLQGVPESHDSVQDIASKIGNLQLTFYGLTWDVISKPNAENVAYTNEFLCLHQDLLYWKETPKIQLLHCLKNECEGGESLFSDGLRAALELKTNHHEHYKVLTKVPVSFHYGKHGNFYYDCRPAIAQMHGFPVRVNWSPPFQAPFTHNPHQFGNGRLHRWRDAARTFRDILETPANMLQYRLRPGECILFDNQRILHGRTRFDTSAGLRHLRGGYIDDYTLASALVRLGKQGALGALNKQCTSEHGSMEQSIYQTEMMHRQRENVKA</sequence>
<dbReference type="PANTHER" id="PTHR10696:SF25">
    <property type="entry name" value="OXIDOREDUCTASE AIM17-RELATED"/>
    <property type="match status" value="1"/>
</dbReference>
<evidence type="ECO:0000256" key="3">
    <source>
        <dbReference type="ARBA" id="ARBA00022723"/>
    </source>
</evidence>
<protein>
    <recommendedName>
        <fullName evidence="12">TauD/TfdA-like domain-containing protein</fullName>
    </recommendedName>
</protein>
<dbReference type="InterPro" id="IPR003819">
    <property type="entry name" value="TauD/TfdA-like"/>
</dbReference>
<feature type="region of interest" description="Disordered" evidence="7">
    <location>
        <begin position="1"/>
        <end position="27"/>
    </location>
</feature>
<dbReference type="Pfam" id="PF02668">
    <property type="entry name" value="TauD"/>
    <property type="match status" value="1"/>
</dbReference>
<name>A0A423WEQ5_9PEZI</name>
<feature type="domain" description="TauD/TfdA-like" evidence="8">
    <location>
        <begin position="167"/>
        <end position="412"/>
    </location>
</feature>
<dbReference type="PANTHER" id="PTHR10696">
    <property type="entry name" value="GAMMA-BUTYROBETAINE HYDROXYLASE-RELATED"/>
    <property type="match status" value="1"/>
</dbReference>
<evidence type="ECO:0000313" key="11">
    <source>
        <dbReference type="Proteomes" id="UP000283895"/>
    </source>
</evidence>
<organism evidence="10 11">
    <name type="scientific">Cytospora schulzeri</name>
    <dbReference type="NCBI Taxonomy" id="448051"/>
    <lineage>
        <taxon>Eukaryota</taxon>
        <taxon>Fungi</taxon>
        <taxon>Dikarya</taxon>
        <taxon>Ascomycota</taxon>
        <taxon>Pezizomycotina</taxon>
        <taxon>Sordariomycetes</taxon>
        <taxon>Sordariomycetidae</taxon>
        <taxon>Diaporthales</taxon>
        <taxon>Cytosporaceae</taxon>
        <taxon>Cytospora</taxon>
    </lineage>
</organism>
<dbReference type="AlphaFoldDB" id="A0A423WEQ5"/>
<keyword evidence="11" id="KW-1185">Reference proteome</keyword>
<evidence type="ECO:0008006" key="12">
    <source>
        <dbReference type="Google" id="ProtNLM"/>
    </source>
</evidence>
<evidence type="ECO:0000259" key="9">
    <source>
        <dbReference type="Pfam" id="PF06155"/>
    </source>
</evidence>
<comment type="caution">
    <text evidence="10">The sequence shown here is derived from an EMBL/GenBank/DDBJ whole genome shotgun (WGS) entry which is preliminary data.</text>
</comment>
<dbReference type="Gene3D" id="3.30.2020.30">
    <property type="match status" value="1"/>
</dbReference>
<comment type="cofactor">
    <cofactor evidence="1">
        <name>Fe(2+)</name>
        <dbReference type="ChEBI" id="CHEBI:29033"/>
    </cofactor>
</comment>